<dbReference type="AlphaFoldDB" id="A0A6A7ANL8"/>
<proteinExistence type="predicted"/>
<evidence type="ECO:0000313" key="2">
    <source>
        <dbReference type="Proteomes" id="UP000799424"/>
    </source>
</evidence>
<protein>
    <submittedName>
        <fullName evidence="1">Uncharacterized protein</fullName>
    </submittedName>
</protein>
<keyword evidence="2" id="KW-1185">Reference proteome</keyword>
<name>A0A6A7ANL8_9PLEO</name>
<reference evidence="1" key="1">
    <citation type="journal article" date="2020" name="Stud. Mycol.">
        <title>101 Dothideomycetes genomes: a test case for predicting lifestyles and emergence of pathogens.</title>
        <authorList>
            <person name="Haridas S."/>
            <person name="Albert R."/>
            <person name="Binder M."/>
            <person name="Bloem J."/>
            <person name="Labutti K."/>
            <person name="Salamov A."/>
            <person name="Andreopoulos B."/>
            <person name="Baker S."/>
            <person name="Barry K."/>
            <person name="Bills G."/>
            <person name="Bluhm B."/>
            <person name="Cannon C."/>
            <person name="Castanera R."/>
            <person name="Culley D."/>
            <person name="Daum C."/>
            <person name="Ezra D."/>
            <person name="Gonzalez J."/>
            <person name="Henrissat B."/>
            <person name="Kuo A."/>
            <person name="Liang C."/>
            <person name="Lipzen A."/>
            <person name="Lutzoni F."/>
            <person name="Magnuson J."/>
            <person name="Mondo S."/>
            <person name="Nolan M."/>
            <person name="Ohm R."/>
            <person name="Pangilinan J."/>
            <person name="Park H.-J."/>
            <person name="Ramirez L."/>
            <person name="Alfaro M."/>
            <person name="Sun H."/>
            <person name="Tritt A."/>
            <person name="Yoshinaga Y."/>
            <person name="Zwiers L.-H."/>
            <person name="Turgeon B."/>
            <person name="Goodwin S."/>
            <person name="Spatafora J."/>
            <person name="Crous P."/>
            <person name="Grigoriev I."/>
        </authorList>
    </citation>
    <scope>NUCLEOTIDE SEQUENCE</scope>
    <source>
        <strain evidence="1">CBS 113818</strain>
    </source>
</reference>
<accession>A0A6A7ANL8</accession>
<dbReference type="EMBL" id="MU006216">
    <property type="protein sequence ID" value="KAF2833955.1"/>
    <property type="molecule type" value="Genomic_DNA"/>
</dbReference>
<evidence type="ECO:0000313" key="1">
    <source>
        <dbReference type="EMBL" id="KAF2833955.1"/>
    </source>
</evidence>
<dbReference type="Proteomes" id="UP000799424">
    <property type="component" value="Unassembled WGS sequence"/>
</dbReference>
<organism evidence="1 2">
    <name type="scientific">Ophiobolus disseminans</name>
    <dbReference type="NCBI Taxonomy" id="1469910"/>
    <lineage>
        <taxon>Eukaryota</taxon>
        <taxon>Fungi</taxon>
        <taxon>Dikarya</taxon>
        <taxon>Ascomycota</taxon>
        <taxon>Pezizomycotina</taxon>
        <taxon>Dothideomycetes</taxon>
        <taxon>Pleosporomycetidae</taxon>
        <taxon>Pleosporales</taxon>
        <taxon>Pleosporineae</taxon>
        <taxon>Phaeosphaeriaceae</taxon>
        <taxon>Ophiobolus</taxon>
    </lineage>
</organism>
<gene>
    <name evidence="1" type="ORF">CC86DRAFT_17356</name>
</gene>
<sequence>MCSRDQGGCEVVGRGAWLMCGLDGVRWWNLSGDPIMPDMTPQLVDVEAVWEIAEAAVEMYTFAHRYDISLLEQAAVDRLGWCYDVARALKAKRKSVFPDDGLEDEFDMSDVFESASFVSTETIRRAYELTEAGNPVRRWLVMCFTEFFCFDRGILGRC</sequence>